<evidence type="ECO:0000313" key="8">
    <source>
        <dbReference type="Proteomes" id="UP000250796"/>
    </source>
</evidence>
<feature type="transmembrane region" description="Helical" evidence="6">
    <location>
        <begin position="73"/>
        <end position="93"/>
    </location>
</feature>
<evidence type="ECO:0000256" key="1">
    <source>
        <dbReference type="ARBA" id="ARBA00004651"/>
    </source>
</evidence>
<gene>
    <name evidence="7" type="primary">rbsC</name>
    <name evidence="7" type="ORF">MESINF_0848</name>
</gene>
<name>A0A7Z7LEM9_9BACT</name>
<proteinExistence type="predicted"/>
<feature type="transmembrane region" description="Helical" evidence="6">
    <location>
        <begin position="15"/>
        <end position="36"/>
    </location>
</feature>
<keyword evidence="4 6" id="KW-1133">Transmembrane helix</keyword>
<feature type="transmembrane region" description="Helical" evidence="6">
    <location>
        <begin position="170"/>
        <end position="190"/>
    </location>
</feature>
<keyword evidence="5 6" id="KW-0472">Membrane</keyword>
<dbReference type="Proteomes" id="UP000250796">
    <property type="component" value="Chromosome MESINF"/>
</dbReference>
<feature type="transmembrane region" description="Helical" evidence="6">
    <location>
        <begin position="260"/>
        <end position="290"/>
    </location>
</feature>
<dbReference type="RefSeq" id="WP_169698652.1">
    <property type="nucleotide sequence ID" value="NZ_LS974202.1"/>
</dbReference>
<keyword evidence="8" id="KW-1185">Reference proteome</keyword>
<evidence type="ECO:0000256" key="6">
    <source>
        <dbReference type="SAM" id="Phobius"/>
    </source>
</evidence>
<dbReference type="Pfam" id="PF02653">
    <property type="entry name" value="BPD_transp_2"/>
    <property type="match status" value="1"/>
</dbReference>
<comment type="subcellular location">
    <subcellularLocation>
        <location evidence="1">Cell membrane</location>
        <topology evidence="1">Multi-pass membrane protein</topology>
    </subcellularLocation>
</comment>
<dbReference type="GO" id="GO:0022857">
    <property type="term" value="F:transmembrane transporter activity"/>
    <property type="evidence" value="ECO:0007669"/>
    <property type="project" value="InterPro"/>
</dbReference>
<dbReference type="GO" id="GO:0005886">
    <property type="term" value="C:plasma membrane"/>
    <property type="evidence" value="ECO:0007669"/>
    <property type="project" value="UniProtKB-SubCell"/>
</dbReference>
<dbReference type="CDD" id="cd06579">
    <property type="entry name" value="TM_PBP1_transp_AraH_like"/>
    <property type="match status" value="1"/>
</dbReference>
<keyword evidence="3 6" id="KW-0812">Transmembrane</keyword>
<feature type="transmembrane region" description="Helical" evidence="6">
    <location>
        <begin position="48"/>
        <end position="67"/>
    </location>
</feature>
<reference evidence="7 8" key="1">
    <citation type="submission" date="2017-01" db="EMBL/GenBank/DDBJ databases">
        <authorList>
            <person name="Erauso G."/>
        </authorList>
    </citation>
    <scope>NUCLEOTIDE SEQUENCE [LARGE SCALE GENOMIC DNA]</scope>
    <source>
        <strain evidence="7">MESINF1</strain>
    </source>
</reference>
<dbReference type="KEGG" id="minf:MESINF_0848"/>
<dbReference type="AlphaFoldDB" id="A0A7Z7LEM9"/>
<feature type="transmembrane region" description="Helical" evidence="6">
    <location>
        <begin position="100"/>
        <end position="123"/>
    </location>
</feature>
<feature type="transmembrane region" description="Helical" evidence="6">
    <location>
        <begin position="302"/>
        <end position="318"/>
    </location>
</feature>
<evidence type="ECO:0000256" key="2">
    <source>
        <dbReference type="ARBA" id="ARBA00022475"/>
    </source>
</evidence>
<dbReference type="PANTHER" id="PTHR32196">
    <property type="entry name" value="ABC TRANSPORTER PERMEASE PROTEIN YPHD-RELATED-RELATED"/>
    <property type="match status" value="1"/>
</dbReference>
<evidence type="ECO:0000313" key="7">
    <source>
        <dbReference type="EMBL" id="SSC12297.1"/>
    </source>
</evidence>
<dbReference type="EMBL" id="LS974202">
    <property type="protein sequence ID" value="SSC12297.1"/>
    <property type="molecule type" value="Genomic_DNA"/>
</dbReference>
<evidence type="ECO:0000256" key="3">
    <source>
        <dbReference type="ARBA" id="ARBA00022692"/>
    </source>
</evidence>
<feature type="transmembrane region" description="Helical" evidence="6">
    <location>
        <begin position="222"/>
        <end position="239"/>
    </location>
</feature>
<evidence type="ECO:0000256" key="4">
    <source>
        <dbReference type="ARBA" id="ARBA00022989"/>
    </source>
</evidence>
<evidence type="ECO:0000256" key="5">
    <source>
        <dbReference type="ARBA" id="ARBA00023136"/>
    </source>
</evidence>
<organism evidence="7 8">
    <name type="scientific">Mesotoga infera</name>
    <dbReference type="NCBI Taxonomy" id="1236046"/>
    <lineage>
        <taxon>Bacteria</taxon>
        <taxon>Thermotogati</taxon>
        <taxon>Thermotogota</taxon>
        <taxon>Thermotogae</taxon>
        <taxon>Kosmotogales</taxon>
        <taxon>Kosmotogaceae</taxon>
        <taxon>Mesotoga</taxon>
    </lineage>
</organism>
<protein>
    <submittedName>
        <fullName evidence="7">D-ribose transporter subunit membrane component of ABC superfamily</fullName>
    </submittedName>
</protein>
<dbReference type="InterPro" id="IPR001851">
    <property type="entry name" value="ABC_transp_permease"/>
</dbReference>
<keyword evidence="2" id="KW-1003">Cell membrane</keyword>
<feature type="transmembrane region" description="Helical" evidence="6">
    <location>
        <begin position="129"/>
        <end position="149"/>
    </location>
</feature>
<accession>A0A7Z7LEM9</accession>
<sequence>MAVETSRRRFEYERFGPLVALAVLFIISAIASPYFLQVQNLLNIMRQVSYTGIIALGMTFVIISGGIDLSVGSMVALVGGVVILTLNWAIGVFGAAAEAWAIFFALVVGILFGAGLGALNGLMITLGKIAPFIATLGTMAIFRSMALYVGSAGVFRSQSNLFPDLGMGKILEIPNPVVVFIVLAIIFSVILKQTRYGRYLCAVGSNPKVAKYSAIKVNLTRFISYVTVGITVGFSAVFLSARLNSMSSTTGGSNYELDAIAAVIIGGTPMTGGTGSIFGTVIGAITLGIINNMLNMLGVSPYLQGTVKGIVIIGAVLIQRKKNQ</sequence>